<keyword evidence="1" id="KW-0812">Transmembrane</keyword>
<evidence type="ECO:0000256" key="1">
    <source>
        <dbReference type="SAM" id="Phobius"/>
    </source>
</evidence>
<keyword evidence="3" id="KW-1185">Reference proteome</keyword>
<evidence type="ECO:0000313" key="3">
    <source>
        <dbReference type="Proteomes" id="UP000792374"/>
    </source>
</evidence>
<keyword evidence="1" id="KW-0472">Membrane</keyword>
<accession>A0ABM9QKV4</accession>
<sequence length="173" mass="20801">MIYINLKKNKKLLKNKINIIIMDRFIIISLLINILFLVYNIESLPCRDYTESKYYCDIYYECVDNKLKINSCNNNTVRYKDMCITQDEYKNITGNYCAKCVKTRVFPGIHYSPIECDKLSNFMCCFQEKHFIIYCTKASTIIHFGNKYNDDDYYWAKDYYNTDCKTILENRRL</sequence>
<dbReference type="GeneID" id="15613596"/>
<evidence type="ECO:0000313" key="2">
    <source>
        <dbReference type="EMBL" id="CCU56173.1"/>
    </source>
</evidence>
<dbReference type="EMBL" id="HF679133">
    <property type="protein sequence ID" value="CCU56173.1"/>
    <property type="molecule type" value="Genomic_DNA"/>
</dbReference>
<keyword evidence="1" id="KW-1133">Transmembrane helix</keyword>
<gene>
    <name evidence="2" type="ORF">CHREV_271</name>
</gene>
<feature type="transmembrane region" description="Helical" evidence="1">
    <location>
        <begin position="21"/>
        <end position="39"/>
    </location>
</feature>
<name>A0ABM9QKV4_9POXV</name>
<proteinExistence type="predicted"/>
<dbReference type="RefSeq" id="YP_008004675.1">
    <property type="nucleotide sequence ID" value="NC_021249.1"/>
</dbReference>
<protein>
    <submittedName>
        <fullName evidence="2">Uncharacterized protein</fullName>
    </submittedName>
</protein>
<dbReference type="Proteomes" id="UP000792374">
    <property type="component" value="Genome"/>
</dbReference>
<reference evidence="2" key="1">
    <citation type="journal article" date="2013" name="J. Virol.">
        <title>New Insights into the Evolution of Entomopoxvirinae from the Complete Genome Sequences of Four Entomopoxviruses Infecting Adoxophyes honmai, Choristoneura biennis, Choristoneura rosaceana, and Mythimna separata.</title>
        <authorList>
            <person name="Theze J."/>
            <person name="Takatsuka J."/>
            <person name="Li Z."/>
            <person name="Gallais J."/>
            <person name="Doucet D."/>
            <person name="Arif B."/>
            <person name="Nakai M."/>
            <person name="Herniou E.A."/>
        </authorList>
    </citation>
    <scope>NUCLEOTIDE SEQUENCE</scope>
</reference>
<organism evidence="2 3">
    <name type="scientific">Choristoneura rosaceana entomopoxvirus 'L'</name>
    <dbReference type="NCBI Taxonomy" id="1293539"/>
    <lineage>
        <taxon>Viruses</taxon>
        <taxon>Varidnaviria</taxon>
        <taxon>Bamfordvirae</taxon>
        <taxon>Nucleocytoviricota</taxon>
        <taxon>Pokkesviricetes</taxon>
        <taxon>Chitovirales</taxon>
        <taxon>Poxviridae</taxon>
        <taxon>Entomopoxvirinae</taxon>
        <taxon>Betaentomopoxvirus</taxon>
        <taxon>Betaentomopoxvirus crosaceana</taxon>
        <taxon>Choristoneura rosaceana entomopoxvirus</taxon>
    </lineage>
</organism>